<keyword evidence="3" id="KW-1185">Reference proteome</keyword>
<feature type="compositionally biased region" description="Low complexity" evidence="1">
    <location>
        <begin position="133"/>
        <end position="157"/>
    </location>
</feature>
<gene>
    <name evidence="2" type="ORF">KUTeg_008941</name>
</gene>
<accession>A0ABQ9FDK7</accession>
<comment type="caution">
    <text evidence="2">The sequence shown here is derived from an EMBL/GenBank/DDBJ whole genome shotgun (WGS) entry which is preliminary data.</text>
</comment>
<organism evidence="2 3">
    <name type="scientific">Tegillarca granosa</name>
    <name type="common">Malaysian cockle</name>
    <name type="synonym">Anadara granosa</name>
    <dbReference type="NCBI Taxonomy" id="220873"/>
    <lineage>
        <taxon>Eukaryota</taxon>
        <taxon>Metazoa</taxon>
        <taxon>Spiralia</taxon>
        <taxon>Lophotrochozoa</taxon>
        <taxon>Mollusca</taxon>
        <taxon>Bivalvia</taxon>
        <taxon>Autobranchia</taxon>
        <taxon>Pteriomorphia</taxon>
        <taxon>Arcoida</taxon>
        <taxon>Arcoidea</taxon>
        <taxon>Arcidae</taxon>
        <taxon>Tegillarca</taxon>
    </lineage>
</organism>
<dbReference type="Proteomes" id="UP001217089">
    <property type="component" value="Unassembled WGS sequence"/>
</dbReference>
<dbReference type="EMBL" id="JARBDR010000342">
    <property type="protein sequence ID" value="KAJ8314380.1"/>
    <property type="molecule type" value="Genomic_DNA"/>
</dbReference>
<evidence type="ECO:0000256" key="1">
    <source>
        <dbReference type="SAM" id="MobiDB-lite"/>
    </source>
</evidence>
<protein>
    <submittedName>
        <fullName evidence="2">Uncharacterized protein</fullName>
    </submittedName>
</protein>
<proteinExistence type="predicted"/>
<feature type="region of interest" description="Disordered" evidence="1">
    <location>
        <begin position="133"/>
        <end position="158"/>
    </location>
</feature>
<reference evidence="2 3" key="1">
    <citation type="submission" date="2022-12" db="EMBL/GenBank/DDBJ databases">
        <title>Chromosome-level genome of Tegillarca granosa.</title>
        <authorList>
            <person name="Kim J."/>
        </authorList>
    </citation>
    <scope>NUCLEOTIDE SEQUENCE [LARGE SCALE GENOMIC DNA]</scope>
    <source>
        <strain evidence="2">Teg-2019</strain>
        <tissue evidence="2">Adductor muscle</tissue>
    </source>
</reference>
<name>A0ABQ9FDK7_TEGGR</name>
<sequence>MTEDCQVHTGSDPMLTHFRVKNFIKKQRFFQFFLKVVKTLTLIIFPSIEKKLLGLQFYKTLFESKVQGDDPFKKKKKDFIFVQKDYLMYLTHKFSFKFHLFSSTHFFKLIYIKQILTFLAKDSFNFACSAFAASSSSSDPNKSISSSSSSSPPAAGALLEGPYDSTSFFFPAKLN</sequence>
<evidence type="ECO:0000313" key="3">
    <source>
        <dbReference type="Proteomes" id="UP001217089"/>
    </source>
</evidence>
<evidence type="ECO:0000313" key="2">
    <source>
        <dbReference type="EMBL" id="KAJ8314380.1"/>
    </source>
</evidence>